<dbReference type="Proteomes" id="UP000230064">
    <property type="component" value="Unassembled WGS sequence"/>
</dbReference>
<dbReference type="EMBL" id="PFJR01000019">
    <property type="protein sequence ID" value="PIX88462.1"/>
    <property type="molecule type" value="Genomic_DNA"/>
</dbReference>
<sequence length="185" mass="19988">MKYKIAVSGAARVSHCCKGIEEVSKEVGREIARQKCVLVTGATTGVPYFAAQGCKKVGGFSVGFSPATSEAAHLKTYKLPVDPFDVMVYTGADYVGRNVIMTKSVDGVIIVCGRMGTLHEFATAFEIQKPIGVLEGTGGTADKIKIIATGPYRGVKKIIYEKDPKKLVQKLVEQIKKEKKMNSKL</sequence>
<evidence type="ECO:0008006" key="3">
    <source>
        <dbReference type="Google" id="ProtNLM"/>
    </source>
</evidence>
<dbReference type="SUPFAM" id="SSF102405">
    <property type="entry name" value="MCP/YpsA-like"/>
    <property type="match status" value="1"/>
</dbReference>
<evidence type="ECO:0000313" key="1">
    <source>
        <dbReference type="EMBL" id="PIX88462.1"/>
    </source>
</evidence>
<organism evidence="1 2">
    <name type="scientific">Candidatus Nealsonbacteria bacterium CG_4_10_14_3_um_filter_36_16</name>
    <dbReference type="NCBI Taxonomy" id="1974685"/>
    <lineage>
        <taxon>Bacteria</taxon>
        <taxon>Candidatus Nealsoniibacteriota</taxon>
    </lineage>
</organism>
<evidence type="ECO:0000313" key="2">
    <source>
        <dbReference type="Proteomes" id="UP000230064"/>
    </source>
</evidence>
<protein>
    <recommendedName>
        <fullName evidence="3">TIGR00725 family protein</fullName>
    </recommendedName>
</protein>
<accession>A0A2M7MFD0</accession>
<dbReference type="AlphaFoldDB" id="A0A2M7MFD0"/>
<dbReference type="Pfam" id="PF18306">
    <property type="entry name" value="LDcluster4"/>
    <property type="match status" value="1"/>
</dbReference>
<name>A0A2M7MFD0_9BACT</name>
<dbReference type="InterPro" id="IPR041164">
    <property type="entry name" value="LDcluster4"/>
</dbReference>
<proteinExistence type="predicted"/>
<gene>
    <name evidence="1" type="ORF">COZ30_00790</name>
</gene>
<reference evidence="2" key="1">
    <citation type="submission" date="2017-09" db="EMBL/GenBank/DDBJ databases">
        <title>Depth-based differentiation of microbial function through sediment-hosted aquifers and enrichment of novel symbionts in the deep terrestrial subsurface.</title>
        <authorList>
            <person name="Probst A.J."/>
            <person name="Ladd B."/>
            <person name="Jarett J.K."/>
            <person name="Geller-Mcgrath D.E."/>
            <person name="Sieber C.M.K."/>
            <person name="Emerson J.B."/>
            <person name="Anantharaman K."/>
            <person name="Thomas B.C."/>
            <person name="Malmstrom R."/>
            <person name="Stieglmeier M."/>
            <person name="Klingl A."/>
            <person name="Woyke T."/>
            <person name="Ryan C.M."/>
            <person name="Banfield J.F."/>
        </authorList>
    </citation>
    <scope>NUCLEOTIDE SEQUENCE [LARGE SCALE GENOMIC DNA]</scope>
</reference>
<dbReference type="Gene3D" id="3.40.50.450">
    <property type="match status" value="1"/>
</dbReference>
<comment type="caution">
    <text evidence="1">The sequence shown here is derived from an EMBL/GenBank/DDBJ whole genome shotgun (WGS) entry which is preliminary data.</text>
</comment>